<evidence type="ECO:0000256" key="1">
    <source>
        <dbReference type="SAM" id="Phobius"/>
    </source>
</evidence>
<feature type="transmembrane region" description="Helical" evidence="1">
    <location>
        <begin position="75"/>
        <end position="94"/>
    </location>
</feature>
<feature type="transmembrane region" description="Helical" evidence="1">
    <location>
        <begin position="391"/>
        <end position="412"/>
    </location>
</feature>
<evidence type="ECO:0000313" key="3">
    <source>
        <dbReference type="Proteomes" id="UP000186657"/>
    </source>
</evidence>
<organism evidence="2 3">
    <name type="scientific">Moorena bouillonii PNG</name>
    <dbReference type="NCBI Taxonomy" id="568701"/>
    <lineage>
        <taxon>Bacteria</taxon>
        <taxon>Bacillati</taxon>
        <taxon>Cyanobacteriota</taxon>
        <taxon>Cyanophyceae</taxon>
        <taxon>Coleofasciculales</taxon>
        <taxon>Coleofasciculaceae</taxon>
        <taxon>Moorena</taxon>
    </lineage>
</organism>
<feature type="transmembrane region" description="Helical" evidence="1">
    <location>
        <begin position="418"/>
        <end position="436"/>
    </location>
</feature>
<feature type="transmembrane region" description="Helical" evidence="1">
    <location>
        <begin position="12"/>
        <end position="31"/>
    </location>
</feature>
<proteinExistence type="predicted"/>
<feature type="transmembrane region" description="Helical" evidence="1">
    <location>
        <begin position="199"/>
        <end position="228"/>
    </location>
</feature>
<reference evidence="2 3" key="1">
    <citation type="submission" date="2016-10" db="EMBL/GenBank/DDBJ databases">
        <title>Comparative genomics uncovers the prolific and rare metabolic potential of the cyanobacterial genus Moorea.</title>
        <authorList>
            <person name="Leao T."/>
            <person name="Castelao G."/>
            <person name="Korobeynikov A."/>
            <person name="Monroe E.A."/>
            <person name="Podell S."/>
            <person name="Glukhov E."/>
            <person name="Allen E."/>
            <person name="Gerwick W.H."/>
            <person name="Gerwick L."/>
        </authorList>
    </citation>
    <scope>NUCLEOTIDE SEQUENCE [LARGE SCALE GENOMIC DNA]</scope>
    <source>
        <strain evidence="2 3">PNG5-198</strain>
    </source>
</reference>
<dbReference type="EMBL" id="MKZS01000001">
    <property type="protein sequence ID" value="OLT62577.1"/>
    <property type="molecule type" value="Genomic_DNA"/>
</dbReference>
<keyword evidence="1" id="KW-0812">Transmembrane</keyword>
<comment type="caution">
    <text evidence="2">The sequence shown here is derived from an EMBL/GenBank/DDBJ whole genome shotgun (WGS) entry which is preliminary data.</text>
</comment>
<dbReference type="AlphaFoldDB" id="A0A1U7N9E9"/>
<sequence>MTDSVGFPEALVPIYVMASSLLFILVIEAFLVKDKRAWSIPALAVYATVGAWYFIELIYTPENFLQFDSSILESCYWQIITFLITFRLVIPSLSRRFLKNYHTVFKFTAFNPEQLLMVLAFVWLCLLGYGVSRLNGDIFNALFPIAARTGRQMWGRAAAAGGNGFIISSAAYVYTLVCAFFGVLLPLPMRRKFKTLNILIILITLPYFIFLGARNNLLAVVLPGYFSYALFSQDKVWRKALISIVTFLIINQVMTLIITYRNTGFTELFAADSGLQTEELSETKHLGLNMLEELCYINHFYQEGSLNLTYGGRYLAEAANVIPRAIWPNKPLIGIDYAILRGFGGADNSIGVFATISTGLIGQGFFNFGPIFGPMGAGILMASWASFMGRLWAQQFSTLRLGLFLICLGLTFNLGREFTLLVLWPALFGYVFVLMLERYGSKKAQGRFISTSNLSP</sequence>
<evidence type="ECO:0000313" key="2">
    <source>
        <dbReference type="EMBL" id="OLT62577.1"/>
    </source>
</evidence>
<feature type="transmembrane region" description="Helical" evidence="1">
    <location>
        <begin position="240"/>
        <end position="260"/>
    </location>
</feature>
<gene>
    <name evidence="2" type="ORF">BJP37_29675</name>
</gene>
<keyword evidence="1" id="KW-0472">Membrane</keyword>
<feature type="transmembrane region" description="Helical" evidence="1">
    <location>
        <begin position="115"/>
        <end position="132"/>
    </location>
</feature>
<name>A0A1U7N9E9_9CYAN</name>
<keyword evidence="3" id="KW-1185">Reference proteome</keyword>
<accession>A0A1U7N9E9</accession>
<dbReference type="Proteomes" id="UP000186657">
    <property type="component" value="Unassembled WGS sequence"/>
</dbReference>
<feature type="transmembrane region" description="Helical" evidence="1">
    <location>
        <begin position="38"/>
        <end position="55"/>
    </location>
</feature>
<evidence type="ECO:0008006" key="4">
    <source>
        <dbReference type="Google" id="ProtNLM"/>
    </source>
</evidence>
<keyword evidence="1" id="KW-1133">Transmembrane helix</keyword>
<protein>
    <recommendedName>
        <fullName evidence="4">Oligosaccharide repeat unit polymerase</fullName>
    </recommendedName>
</protein>
<feature type="transmembrane region" description="Helical" evidence="1">
    <location>
        <begin position="165"/>
        <end position="187"/>
    </location>
</feature>